<keyword evidence="3" id="KW-0812">Transmembrane</keyword>
<sequence length="252" mass="27295">MDSPIARASLTASILSGASNAIAQAITCYRSNPSIQATSDVPTMITTFASALRNDFNPIDLFHFMLFSLLACPPNYLWQSWLEGRFPGYTAKLSSTQQEKLVDDATTGSSTSKDTGNGSLKKRGGEKDGAMTEHSTPTNPVKAAVKAEKKLNLVNTLIKFCLDQTLGAAVNTVLFIAGIALLRGLSFDTIQQNVLEQFWPMIRAGQKLWPIVSVCQFTIVPFEWRTLVGSTVGLFWGVLLSLMASPGKGKVE</sequence>
<evidence type="ECO:0000256" key="2">
    <source>
        <dbReference type="ARBA" id="ARBA00006824"/>
    </source>
</evidence>
<dbReference type="Proteomes" id="UP001310594">
    <property type="component" value="Unassembled WGS sequence"/>
</dbReference>
<feature type="compositionally biased region" description="Polar residues" evidence="7">
    <location>
        <begin position="106"/>
        <end position="118"/>
    </location>
</feature>
<dbReference type="PANTHER" id="PTHR11266">
    <property type="entry name" value="PEROXISOMAL MEMBRANE PROTEIN 2, PXMP2 MPV17"/>
    <property type="match status" value="1"/>
</dbReference>
<evidence type="ECO:0000256" key="7">
    <source>
        <dbReference type="SAM" id="MobiDB-lite"/>
    </source>
</evidence>
<dbReference type="AlphaFoldDB" id="A0AAN7VX65"/>
<evidence type="ECO:0000313" key="8">
    <source>
        <dbReference type="EMBL" id="KAK5706560.1"/>
    </source>
</evidence>
<evidence type="ECO:0000256" key="6">
    <source>
        <dbReference type="RuleBase" id="RU363053"/>
    </source>
</evidence>
<dbReference type="InterPro" id="IPR007248">
    <property type="entry name" value="Mpv17_PMP22"/>
</dbReference>
<comment type="caution">
    <text evidence="8">The sequence shown here is derived from an EMBL/GenBank/DDBJ whole genome shotgun (WGS) entry which is preliminary data.</text>
</comment>
<gene>
    <name evidence="8" type="ORF">LTR97_001550</name>
</gene>
<organism evidence="8 9">
    <name type="scientific">Elasticomyces elasticus</name>
    <dbReference type="NCBI Taxonomy" id="574655"/>
    <lineage>
        <taxon>Eukaryota</taxon>
        <taxon>Fungi</taxon>
        <taxon>Dikarya</taxon>
        <taxon>Ascomycota</taxon>
        <taxon>Pezizomycotina</taxon>
        <taxon>Dothideomycetes</taxon>
        <taxon>Dothideomycetidae</taxon>
        <taxon>Mycosphaerellales</taxon>
        <taxon>Teratosphaeriaceae</taxon>
        <taxon>Elasticomyces</taxon>
    </lineage>
</organism>
<dbReference type="EMBL" id="JAVRQU010000002">
    <property type="protein sequence ID" value="KAK5706560.1"/>
    <property type="molecule type" value="Genomic_DNA"/>
</dbReference>
<dbReference type="GO" id="GO:0005778">
    <property type="term" value="C:peroxisomal membrane"/>
    <property type="evidence" value="ECO:0007669"/>
    <property type="project" value="TreeGrafter"/>
</dbReference>
<evidence type="ECO:0000313" key="9">
    <source>
        <dbReference type="Proteomes" id="UP001310594"/>
    </source>
</evidence>
<name>A0AAN7VX65_9PEZI</name>
<feature type="region of interest" description="Disordered" evidence="7">
    <location>
        <begin position="100"/>
        <end position="141"/>
    </location>
</feature>
<keyword evidence="4" id="KW-1133">Transmembrane helix</keyword>
<proteinExistence type="inferred from homology"/>
<comment type="subcellular location">
    <subcellularLocation>
        <location evidence="1">Membrane</location>
        <topology evidence="1">Multi-pass membrane protein</topology>
    </subcellularLocation>
</comment>
<accession>A0AAN7VX65</accession>
<dbReference type="Pfam" id="PF04117">
    <property type="entry name" value="Mpv17_PMP22"/>
    <property type="match status" value="1"/>
</dbReference>
<evidence type="ECO:0000256" key="1">
    <source>
        <dbReference type="ARBA" id="ARBA00004141"/>
    </source>
</evidence>
<evidence type="ECO:0000256" key="5">
    <source>
        <dbReference type="ARBA" id="ARBA00023136"/>
    </source>
</evidence>
<comment type="similarity">
    <text evidence="2 6">Belongs to the peroxisomal membrane protein PXMP2/4 family.</text>
</comment>
<evidence type="ECO:0000256" key="3">
    <source>
        <dbReference type="ARBA" id="ARBA00022692"/>
    </source>
</evidence>
<keyword evidence="5" id="KW-0472">Membrane</keyword>
<protein>
    <submittedName>
        <fullName evidence="8">Uncharacterized protein</fullName>
    </submittedName>
</protein>
<dbReference type="PANTHER" id="PTHR11266:SF80">
    <property type="entry name" value="PEROXISOMAL MEMBRANE PROTEIN 2"/>
    <property type="match status" value="1"/>
</dbReference>
<evidence type="ECO:0000256" key="4">
    <source>
        <dbReference type="ARBA" id="ARBA00022989"/>
    </source>
</evidence>
<reference evidence="8" key="1">
    <citation type="submission" date="2023-08" db="EMBL/GenBank/DDBJ databases">
        <title>Black Yeasts Isolated from many extreme environments.</title>
        <authorList>
            <person name="Coleine C."/>
            <person name="Stajich J.E."/>
            <person name="Selbmann L."/>
        </authorList>
    </citation>
    <scope>NUCLEOTIDE SEQUENCE</scope>
    <source>
        <strain evidence="8">CCFEE 5810</strain>
    </source>
</reference>